<organism evidence="11 12">
    <name type="scientific">Cerasicoccus arenae</name>
    <dbReference type="NCBI Taxonomy" id="424488"/>
    <lineage>
        <taxon>Bacteria</taxon>
        <taxon>Pseudomonadati</taxon>
        <taxon>Verrucomicrobiota</taxon>
        <taxon>Opitutia</taxon>
        <taxon>Puniceicoccales</taxon>
        <taxon>Cerasicoccaceae</taxon>
        <taxon>Cerasicoccus</taxon>
    </lineage>
</organism>
<comment type="caution">
    <text evidence="11">The sequence shown here is derived from an EMBL/GenBank/DDBJ whole genome shotgun (WGS) entry which is preliminary data.</text>
</comment>
<dbReference type="Gene3D" id="1.10.287.130">
    <property type="match status" value="1"/>
</dbReference>
<feature type="domain" description="PAS" evidence="9">
    <location>
        <begin position="123"/>
        <end position="168"/>
    </location>
</feature>
<proteinExistence type="predicted"/>
<feature type="domain" description="Response regulatory" evidence="8">
    <location>
        <begin position="519"/>
        <end position="639"/>
    </location>
</feature>
<dbReference type="PANTHER" id="PTHR43047">
    <property type="entry name" value="TWO-COMPONENT HISTIDINE PROTEIN KINASE"/>
    <property type="match status" value="1"/>
</dbReference>
<reference evidence="11" key="1">
    <citation type="journal article" date="2014" name="Int. J. Syst. Evol. Microbiol.">
        <title>Complete genome sequence of Corynebacterium casei LMG S-19264T (=DSM 44701T), isolated from a smear-ripened cheese.</title>
        <authorList>
            <consortium name="US DOE Joint Genome Institute (JGI-PGF)"/>
            <person name="Walter F."/>
            <person name="Albersmeier A."/>
            <person name="Kalinowski J."/>
            <person name="Ruckert C."/>
        </authorList>
    </citation>
    <scope>NUCLEOTIDE SEQUENCE</scope>
    <source>
        <strain evidence="11">KCTC 12870</strain>
    </source>
</reference>
<accession>A0A8J3DIP8</accession>
<dbReference type="SUPFAM" id="SSF55785">
    <property type="entry name" value="PYP-like sensor domain (PAS domain)"/>
    <property type="match status" value="2"/>
</dbReference>
<dbReference type="PROSITE" id="PS50113">
    <property type="entry name" value="PAC"/>
    <property type="match status" value="2"/>
</dbReference>
<evidence type="ECO:0000256" key="2">
    <source>
        <dbReference type="ARBA" id="ARBA00012438"/>
    </source>
</evidence>
<evidence type="ECO:0000256" key="5">
    <source>
        <dbReference type="ARBA" id="ARBA00022777"/>
    </source>
</evidence>
<dbReference type="SMART" id="SM00387">
    <property type="entry name" value="HATPase_c"/>
    <property type="match status" value="1"/>
</dbReference>
<dbReference type="SMART" id="SM00086">
    <property type="entry name" value="PAC"/>
    <property type="match status" value="2"/>
</dbReference>
<evidence type="ECO:0000256" key="3">
    <source>
        <dbReference type="ARBA" id="ARBA00022553"/>
    </source>
</evidence>
<dbReference type="InterPro" id="IPR035965">
    <property type="entry name" value="PAS-like_dom_sf"/>
</dbReference>
<dbReference type="PROSITE" id="PS50109">
    <property type="entry name" value="HIS_KIN"/>
    <property type="match status" value="1"/>
</dbReference>
<dbReference type="InterPro" id="IPR001610">
    <property type="entry name" value="PAC"/>
</dbReference>
<name>A0A8J3DIP8_9BACT</name>
<feature type="domain" description="PAC" evidence="10">
    <location>
        <begin position="70"/>
        <end position="122"/>
    </location>
</feature>
<dbReference type="SUPFAM" id="SSF52172">
    <property type="entry name" value="CheY-like"/>
    <property type="match status" value="1"/>
</dbReference>
<dbReference type="InterPro" id="IPR005467">
    <property type="entry name" value="His_kinase_dom"/>
</dbReference>
<dbReference type="CDD" id="cd16922">
    <property type="entry name" value="HATPase_EvgS-ArcB-TorS-like"/>
    <property type="match status" value="1"/>
</dbReference>
<dbReference type="EMBL" id="BMXG01000028">
    <property type="protein sequence ID" value="GHC12443.1"/>
    <property type="molecule type" value="Genomic_DNA"/>
</dbReference>
<evidence type="ECO:0000313" key="12">
    <source>
        <dbReference type="Proteomes" id="UP000642829"/>
    </source>
</evidence>
<dbReference type="InterPro" id="IPR003594">
    <property type="entry name" value="HATPase_dom"/>
</dbReference>
<protein>
    <recommendedName>
        <fullName evidence="2">histidine kinase</fullName>
        <ecNumber evidence="2">2.7.13.3</ecNumber>
    </recommendedName>
</protein>
<dbReference type="EC" id="2.7.13.3" evidence="2"/>
<dbReference type="Pfam" id="PF13426">
    <property type="entry name" value="PAS_9"/>
    <property type="match status" value="1"/>
</dbReference>
<dbReference type="Gene3D" id="3.40.50.2300">
    <property type="match status" value="1"/>
</dbReference>
<keyword evidence="5" id="KW-0418">Kinase</keyword>
<dbReference type="Pfam" id="PF00512">
    <property type="entry name" value="HisKA"/>
    <property type="match status" value="1"/>
</dbReference>
<dbReference type="AlphaFoldDB" id="A0A8J3DIP8"/>
<dbReference type="NCBIfam" id="TIGR00229">
    <property type="entry name" value="sensory_box"/>
    <property type="match status" value="2"/>
</dbReference>
<dbReference type="FunFam" id="3.30.565.10:FF:000010">
    <property type="entry name" value="Sensor histidine kinase RcsC"/>
    <property type="match status" value="1"/>
</dbReference>
<dbReference type="GO" id="GO:0000155">
    <property type="term" value="F:phosphorelay sensor kinase activity"/>
    <property type="evidence" value="ECO:0007669"/>
    <property type="project" value="InterPro"/>
</dbReference>
<dbReference type="InterPro" id="IPR001789">
    <property type="entry name" value="Sig_transdc_resp-reg_receiver"/>
</dbReference>
<dbReference type="Pfam" id="PF00989">
    <property type="entry name" value="PAS"/>
    <property type="match status" value="1"/>
</dbReference>
<evidence type="ECO:0000259" key="7">
    <source>
        <dbReference type="PROSITE" id="PS50109"/>
    </source>
</evidence>
<dbReference type="Pfam" id="PF02518">
    <property type="entry name" value="HATPase_c"/>
    <property type="match status" value="1"/>
</dbReference>
<keyword evidence="3 6" id="KW-0597">Phosphoprotein</keyword>
<feature type="domain" description="Histidine kinase" evidence="7">
    <location>
        <begin position="266"/>
        <end position="490"/>
    </location>
</feature>
<dbReference type="InterPro" id="IPR011006">
    <property type="entry name" value="CheY-like_superfamily"/>
</dbReference>
<dbReference type="InterPro" id="IPR004358">
    <property type="entry name" value="Sig_transdc_His_kin-like_C"/>
</dbReference>
<evidence type="ECO:0000259" key="9">
    <source>
        <dbReference type="PROSITE" id="PS50112"/>
    </source>
</evidence>
<keyword evidence="12" id="KW-1185">Reference proteome</keyword>
<dbReference type="GO" id="GO:0006355">
    <property type="term" value="P:regulation of DNA-templated transcription"/>
    <property type="evidence" value="ECO:0007669"/>
    <property type="project" value="InterPro"/>
</dbReference>
<reference evidence="11" key="2">
    <citation type="submission" date="2020-09" db="EMBL/GenBank/DDBJ databases">
        <authorList>
            <person name="Sun Q."/>
            <person name="Kim S."/>
        </authorList>
    </citation>
    <scope>NUCLEOTIDE SEQUENCE</scope>
    <source>
        <strain evidence="11">KCTC 12870</strain>
    </source>
</reference>
<dbReference type="SUPFAM" id="SSF47384">
    <property type="entry name" value="Homodimeric domain of signal transducing histidine kinase"/>
    <property type="match status" value="1"/>
</dbReference>
<dbReference type="CDD" id="cd00130">
    <property type="entry name" value="PAS"/>
    <property type="match status" value="2"/>
</dbReference>
<dbReference type="InterPro" id="IPR000014">
    <property type="entry name" value="PAS"/>
</dbReference>
<comment type="catalytic activity">
    <reaction evidence="1">
        <text>ATP + protein L-histidine = ADP + protein N-phospho-L-histidine.</text>
        <dbReference type="EC" id="2.7.13.3"/>
    </reaction>
</comment>
<dbReference type="InterPro" id="IPR036097">
    <property type="entry name" value="HisK_dim/P_sf"/>
</dbReference>
<evidence type="ECO:0000313" key="11">
    <source>
        <dbReference type="EMBL" id="GHC12443.1"/>
    </source>
</evidence>
<dbReference type="SUPFAM" id="SSF55874">
    <property type="entry name" value="ATPase domain of HSP90 chaperone/DNA topoisomerase II/histidine kinase"/>
    <property type="match status" value="1"/>
</dbReference>
<evidence type="ECO:0000256" key="1">
    <source>
        <dbReference type="ARBA" id="ARBA00000085"/>
    </source>
</evidence>
<dbReference type="CDD" id="cd00082">
    <property type="entry name" value="HisKA"/>
    <property type="match status" value="1"/>
</dbReference>
<dbReference type="InterPro" id="IPR000700">
    <property type="entry name" value="PAS-assoc_C"/>
</dbReference>
<evidence type="ECO:0000259" key="10">
    <source>
        <dbReference type="PROSITE" id="PS50113"/>
    </source>
</evidence>
<feature type="domain" description="PAC" evidence="10">
    <location>
        <begin position="196"/>
        <end position="248"/>
    </location>
</feature>
<dbReference type="PROSITE" id="PS50110">
    <property type="entry name" value="RESPONSE_REGULATORY"/>
    <property type="match status" value="1"/>
</dbReference>
<evidence type="ECO:0000256" key="4">
    <source>
        <dbReference type="ARBA" id="ARBA00022679"/>
    </source>
</evidence>
<dbReference type="InterPro" id="IPR003661">
    <property type="entry name" value="HisK_dim/P_dom"/>
</dbReference>
<dbReference type="Proteomes" id="UP000642829">
    <property type="component" value="Unassembled WGS sequence"/>
</dbReference>
<dbReference type="InterPro" id="IPR036890">
    <property type="entry name" value="HATPase_C_sf"/>
</dbReference>
<keyword evidence="4" id="KW-0808">Transferase</keyword>
<evidence type="ECO:0000259" key="8">
    <source>
        <dbReference type="PROSITE" id="PS50110"/>
    </source>
</evidence>
<dbReference type="Gene3D" id="3.30.450.20">
    <property type="entry name" value="PAS domain"/>
    <property type="match status" value="2"/>
</dbReference>
<feature type="modified residue" description="4-aspartylphosphate" evidence="6">
    <location>
        <position position="568"/>
    </location>
</feature>
<sequence>MRMLDQVSMAIIVTDLNGSIKAWNQRAESMFGFNQDEAIGQPLTLIFQQGTANDFHLHKMLEPLLIHDRHQFETDIKRRDGTFLPIHLSLSLEKNGQNDIIGVICCCRDISLRRRVEGEKREAYQRLTFFIERMPLGFVEWGLDGNIRAWNKSAEDIFGFSQKEAIGQPFTILIQHDFIDECRRMFSLMRERKGGNRSSNRNITRDGRSIVCDWNNTSLIDEKGNVVGFASIIEDITEQIQIEEELKQSRESAHAANRSKDEFLAVMSHEVRTPMNSIIGFADLLMESLEDDEQTELVNIIKANAFNLLELISNVLNYSRLEAGQVSLKEQETDIMALLHEIQEVTQAEAQEKDLTFEVELMPATPRHIFSDYTELRQVLLNLTANALKFTREGGVKVIVSAKPMPQGPPLRCELLFAVKDTGIGIEDCDQDKLFQSFTQLDSSSTRRFGGTGLGLAICRRIVELWQGRIWAESNLNEGSTFYFTLPTQENAQEAQDYPINPLYEEIEDLRFAQIFPMRIILLCSAVSAGEIIERILANLGYELTLHYDAIEAISHMQDNCYDIILVDDDLKEFSISEMVEIINAGQAGLENQSSQIVLLSEHGPQNKEGATSLARSSVESIGKPIIARNVRLILRKIAIQRDTAKSQM</sequence>
<dbReference type="SMART" id="SM00091">
    <property type="entry name" value="PAS"/>
    <property type="match status" value="2"/>
</dbReference>
<dbReference type="PROSITE" id="PS50112">
    <property type="entry name" value="PAS"/>
    <property type="match status" value="2"/>
</dbReference>
<dbReference type="Gene3D" id="3.30.565.10">
    <property type="entry name" value="Histidine kinase-like ATPase, C-terminal domain"/>
    <property type="match status" value="1"/>
</dbReference>
<dbReference type="SMART" id="SM00388">
    <property type="entry name" value="HisKA"/>
    <property type="match status" value="1"/>
</dbReference>
<gene>
    <name evidence="11" type="ORF">GCM10007047_32320</name>
</gene>
<feature type="domain" description="PAS" evidence="9">
    <location>
        <begin position="1"/>
        <end position="41"/>
    </location>
</feature>
<dbReference type="InterPro" id="IPR013767">
    <property type="entry name" value="PAS_fold"/>
</dbReference>
<dbReference type="PRINTS" id="PR00344">
    <property type="entry name" value="BCTRLSENSOR"/>
</dbReference>
<evidence type="ECO:0000256" key="6">
    <source>
        <dbReference type="PROSITE-ProRule" id="PRU00169"/>
    </source>
</evidence>